<reference evidence="2 3" key="1">
    <citation type="submission" date="2018-06" db="EMBL/GenBank/DDBJ databases">
        <title>Complete genome sequence of Paracoccus mutanolyticus strain RSP-02 isolated from cellulosic waste.</title>
        <authorList>
            <person name="Amrutha R.N."/>
            <person name="Shrivastav A."/>
            <person name="Buddana S.K."/>
            <person name="Deshpande U."/>
            <person name="Prakasham R.S."/>
        </authorList>
    </citation>
    <scope>NUCLEOTIDE SEQUENCE [LARGE SCALE GENOMIC DNA]</scope>
    <source>
        <strain evidence="2 3">RSP-02</strain>
    </source>
</reference>
<organism evidence="2 3">
    <name type="scientific">Paracoccus mutanolyticus</name>
    <dbReference type="NCBI Taxonomy" id="1499308"/>
    <lineage>
        <taxon>Bacteria</taxon>
        <taxon>Pseudomonadati</taxon>
        <taxon>Pseudomonadota</taxon>
        <taxon>Alphaproteobacteria</taxon>
        <taxon>Rhodobacterales</taxon>
        <taxon>Paracoccaceae</taxon>
        <taxon>Paracoccus</taxon>
    </lineage>
</organism>
<evidence type="ECO:0000259" key="1">
    <source>
        <dbReference type="Pfam" id="PF05272"/>
    </source>
</evidence>
<keyword evidence="3" id="KW-1185">Reference proteome</keyword>
<proteinExistence type="predicted"/>
<gene>
    <name evidence="2" type="ORF">DPM13_07875</name>
</gene>
<evidence type="ECO:0000313" key="3">
    <source>
        <dbReference type="Proteomes" id="UP000249922"/>
    </source>
</evidence>
<protein>
    <recommendedName>
        <fullName evidence="1">Virulence-associated protein E-like domain-containing protein</fullName>
    </recommendedName>
</protein>
<dbReference type="RefSeq" id="WP_112887777.1">
    <property type="nucleotide sequence ID" value="NZ_CP030239.1"/>
</dbReference>
<feature type="domain" description="Virulence-associated protein E-like" evidence="1">
    <location>
        <begin position="27"/>
        <end position="57"/>
    </location>
</feature>
<dbReference type="Pfam" id="PF05272">
    <property type="entry name" value="VapE-like_dom"/>
    <property type="match status" value="1"/>
</dbReference>
<dbReference type="InterPro" id="IPR007936">
    <property type="entry name" value="VapE-like_dom"/>
</dbReference>
<accession>A0ABM6WR17</accession>
<name>A0ABM6WR17_9RHOB</name>
<dbReference type="EMBL" id="CP030239">
    <property type="protein sequence ID" value="AWX93095.1"/>
    <property type="molecule type" value="Genomic_DNA"/>
</dbReference>
<sequence>MQAAQSMIEGWIGRPVYRSIEDLPLVEMIILEGEQGAKKSTALNILAGDEYFSDGLKPA</sequence>
<evidence type="ECO:0000313" key="2">
    <source>
        <dbReference type="EMBL" id="AWX93095.1"/>
    </source>
</evidence>
<dbReference type="Proteomes" id="UP000249922">
    <property type="component" value="Chromosome"/>
</dbReference>